<protein>
    <submittedName>
        <fullName evidence="2">Hypothetical_protein</fullName>
    </submittedName>
</protein>
<sequence length="145" mass="16816">MEKELITFEQQLVLEGGFVTMVNEHCNAHFSEFANALNHFKGLPYASTCKFNWKRLDQMVWFGDNETKSKSLQYIKKRVLQMIAVKQEVPIKVQAKLEPAIPLPAVRIPLSQRPMLHFIVFDEVYSEISVCDSSMLCSQQEELYE</sequence>
<organism evidence="1">
    <name type="scientific">Hexamita inflata</name>
    <dbReference type="NCBI Taxonomy" id="28002"/>
    <lineage>
        <taxon>Eukaryota</taxon>
        <taxon>Metamonada</taxon>
        <taxon>Diplomonadida</taxon>
        <taxon>Hexamitidae</taxon>
        <taxon>Hexamitinae</taxon>
        <taxon>Hexamita</taxon>
    </lineage>
</organism>
<dbReference type="EMBL" id="CAXDID020000539">
    <property type="protein sequence ID" value="CAL6101123.1"/>
    <property type="molecule type" value="Genomic_DNA"/>
</dbReference>
<dbReference type="Proteomes" id="UP001642409">
    <property type="component" value="Unassembled WGS sequence"/>
</dbReference>
<accession>A0AA86P6W2</accession>
<evidence type="ECO:0000313" key="1">
    <source>
        <dbReference type="EMBL" id="CAI9932896.1"/>
    </source>
</evidence>
<keyword evidence="3" id="KW-1185">Reference proteome</keyword>
<proteinExistence type="predicted"/>
<dbReference type="EMBL" id="CATOUU010000530">
    <property type="protein sequence ID" value="CAI9932896.1"/>
    <property type="molecule type" value="Genomic_DNA"/>
</dbReference>
<evidence type="ECO:0000313" key="2">
    <source>
        <dbReference type="EMBL" id="CAL6101123.1"/>
    </source>
</evidence>
<reference evidence="1" key="1">
    <citation type="submission" date="2023-06" db="EMBL/GenBank/DDBJ databases">
        <authorList>
            <person name="Kurt Z."/>
        </authorList>
    </citation>
    <scope>NUCLEOTIDE SEQUENCE</scope>
</reference>
<dbReference type="AlphaFoldDB" id="A0AA86P6W2"/>
<comment type="caution">
    <text evidence="1">The sequence shown here is derived from an EMBL/GenBank/DDBJ whole genome shotgun (WGS) entry which is preliminary data.</text>
</comment>
<reference evidence="2 3" key="2">
    <citation type="submission" date="2024-07" db="EMBL/GenBank/DDBJ databases">
        <authorList>
            <person name="Akdeniz Z."/>
        </authorList>
    </citation>
    <scope>NUCLEOTIDE SEQUENCE [LARGE SCALE GENOMIC DNA]</scope>
</reference>
<gene>
    <name evidence="1" type="ORF">HINF_LOCUS20541</name>
    <name evidence="2" type="ORF">HINF_LOCUS70937</name>
</gene>
<name>A0AA86P6W2_9EUKA</name>
<evidence type="ECO:0000313" key="3">
    <source>
        <dbReference type="Proteomes" id="UP001642409"/>
    </source>
</evidence>